<dbReference type="EMBL" id="WHVB01000070">
    <property type="protein sequence ID" value="KAF8463546.1"/>
    <property type="molecule type" value="Genomic_DNA"/>
</dbReference>
<accession>A0A9P5MMH3</accession>
<dbReference type="Pfam" id="PF17109">
    <property type="entry name" value="Goodbye"/>
    <property type="match status" value="1"/>
</dbReference>
<feature type="domain" description="Fungal STAND N-terminal Goodbye" evidence="1">
    <location>
        <begin position="20"/>
        <end position="67"/>
    </location>
</feature>
<evidence type="ECO:0000313" key="3">
    <source>
        <dbReference type="Proteomes" id="UP000759537"/>
    </source>
</evidence>
<keyword evidence="3" id="KW-1185">Reference proteome</keyword>
<reference evidence="2" key="2">
    <citation type="journal article" date="2020" name="Nat. Commun.">
        <title>Large-scale genome sequencing of mycorrhizal fungi provides insights into the early evolution of symbiotic traits.</title>
        <authorList>
            <person name="Miyauchi S."/>
            <person name="Kiss E."/>
            <person name="Kuo A."/>
            <person name="Drula E."/>
            <person name="Kohler A."/>
            <person name="Sanchez-Garcia M."/>
            <person name="Morin E."/>
            <person name="Andreopoulos B."/>
            <person name="Barry K.W."/>
            <person name="Bonito G."/>
            <person name="Buee M."/>
            <person name="Carver A."/>
            <person name="Chen C."/>
            <person name="Cichocki N."/>
            <person name="Clum A."/>
            <person name="Culley D."/>
            <person name="Crous P.W."/>
            <person name="Fauchery L."/>
            <person name="Girlanda M."/>
            <person name="Hayes R.D."/>
            <person name="Keri Z."/>
            <person name="LaButti K."/>
            <person name="Lipzen A."/>
            <person name="Lombard V."/>
            <person name="Magnuson J."/>
            <person name="Maillard F."/>
            <person name="Murat C."/>
            <person name="Nolan M."/>
            <person name="Ohm R.A."/>
            <person name="Pangilinan J."/>
            <person name="Pereira M.F."/>
            <person name="Perotto S."/>
            <person name="Peter M."/>
            <person name="Pfister S."/>
            <person name="Riley R."/>
            <person name="Sitrit Y."/>
            <person name="Stielow J.B."/>
            <person name="Szollosi G."/>
            <person name="Zifcakova L."/>
            <person name="Stursova M."/>
            <person name="Spatafora J.W."/>
            <person name="Tedersoo L."/>
            <person name="Vaario L.M."/>
            <person name="Yamada A."/>
            <person name="Yan M."/>
            <person name="Wang P."/>
            <person name="Xu J."/>
            <person name="Bruns T."/>
            <person name="Baldrian P."/>
            <person name="Vilgalys R."/>
            <person name="Dunand C."/>
            <person name="Henrissat B."/>
            <person name="Grigoriev I.V."/>
            <person name="Hibbett D."/>
            <person name="Nagy L.G."/>
            <person name="Martin F.M."/>
        </authorList>
    </citation>
    <scope>NUCLEOTIDE SEQUENCE</scope>
    <source>
        <strain evidence="2">Prilba</strain>
    </source>
</reference>
<dbReference type="AlphaFoldDB" id="A0A9P5MMH3"/>
<reference evidence="2" key="1">
    <citation type="submission" date="2019-10" db="EMBL/GenBank/DDBJ databases">
        <authorList>
            <consortium name="DOE Joint Genome Institute"/>
            <person name="Kuo A."/>
            <person name="Miyauchi S."/>
            <person name="Kiss E."/>
            <person name="Drula E."/>
            <person name="Kohler A."/>
            <person name="Sanchez-Garcia M."/>
            <person name="Andreopoulos B."/>
            <person name="Barry K.W."/>
            <person name="Bonito G."/>
            <person name="Buee M."/>
            <person name="Carver A."/>
            <person name="Chen C."/>
            <person name="Cichocki N."/>
            <person name="Clum A."/>
            <person name="Culley D."/>
            <person name="Crous P.W."/>
            <person name="Fauchery L."/>
            <person name="Girlanda M."/>
            <person name="Hayes R."/>
            <person name="Keri Z."/>
            <person name="LaButti K."/>
            <person name="Lipzen A."/>
            <person name="Lombard V."/>
            <person name="Magnuson J."/>
            <person name="Maillard F."/>
            <person name="Morin E."/>
            <person name="Murat C."/>
            <person name="Nolan M."/>
            <person name="Ohm R."/>
            <person name="Pangilinan J."/>
            <person name="Pereira M."/>
            <person name="Perotto S."/>
            <person name="Peter M."/>
            <person name="Riley R."/>
            <person name="Sitrit Y."/>
            <person name="Stielow B."/>
            <person name="Szollosi G."/>
            <person name="Zifcakova L."/>
            <person name="Stursova M."/>
            <person name="Spatafora J.W."/>
            <person name="Tedersoo L."/>
            <person name="Vaario L.-M."/>
            <person name="Yamada A."/>
            <person name="Yan M."/>
            <person name="Wang P."/>
            <person name="Xu J."/>
            <person name="Bruns T."/>
            <person name="Baldrian P."/>
            <person name="Vilgalys R."/>
            <person name="Henrissat B."/>
            <person name="Grigoriev I.V."/>
            <person name="Hibbett D."/>
            <person name="Nagy L.G."/>
            <person name="Martin F.M."/>
        </authorList>
    </citation>
    <scope>NUCLEOTIDE SEQUENCE</scope>
    <source>
        <strain evidence="2">Prilba</strain>
    </source>
</reference>
<evidence type="ECO:0000313" key="2">
    <source>
        <dbReference type="EMBL" id="KAF8463546.1"/>
    </source>
</evidence>
<gene>
    <name evidence="2" type="ORF">DFH94DRAFT_848939</name>
</gene>
<proteinExistence type="predicted"/>
<dbReference type="OrthoDB" id="10553599at2759"/>
<evidence type="ECO:0000259" key="1">
    <source>
        <dbReference type="Pfam" id="PF17109"/>
    </source>
</evidence>
<name>A0A9P5MMH3_9AGAM</name>
<comment type="caution">
    <text evidence="2">The sequence shown here is derived from an EMBL/GenBank/DDBJ whole genome shotgun (WGS) entry which is preliminary data.</text>
</comment>
<sequence length="120" mass="13753">MDEVARSDGGRPLYPLRDLERVFSPAKVIFVGVGVLLSAAKDVRKGQDVLVDVFERIEGFFRCLEVYAEVRPTTEMIDTIIQIMVEIILILGIVMKEIKEGRLKKYGKRLIRRNDMEDVL</sequence>
<organism evidence="2 3">
    <name type="scientific">Russula ochroleuca</name>
    <dbReference type="NCBI Taxonomy" id="152965"/>
    <lineage>
        <taxon>Eukaryota</taxon>
        <taxon>Fungi</taxon>
        <taxon>Dikarya</taxon>
        <taxon>Basidiomycota</taxon>
        <taxon>Agaricomycotina</taxon>
        <taxon>Agaricomycetes</taxon>
        <taxon>Russulales</taxon>
        <taxon>Russulaceae</taxon>
        <taxon>Russula</taxon>
    </lineage>
</organism>
<dbReference type="Proteomes" id="UP000759537">
    <property type="component" value="Unassembled WGS sequence"/>
</dbReference>
<dbReference type="InterPro" id="IPR031350">
    <property type="entry name" value="Goodbye_dom"/>
</dbReference>
<protein>
    <recommendedName>
        <fullName evidence="1">Fungal STAND N-terminal Goodbye domain-containing protein</fullName>
    </recommendedName>
</protein>